<protein>
    <submittedName>
        <fullName evidence="1">CRISPR-associated protein Csd1</fullName>
    </submittedName>
</protein>
<dbReference type="InterPro" id="IPR010144">
    <property type="entry name" value="CRISPR-assoc_prot_Csd1-typ"/>
</dbReference>
<dbReference type="Pfam" id="PF09709">
    <property type="entry name" value="Cas_Csd1"/>
    <property type="match status" value="1"/>
</dbReference>
<dbReference type="RefSeq" id="WP_183983269.1">
    <property type="nucleotide sequence ID" value="NZ_JACHHG010000001.1"/>
</dbReference>
<keyword evidence="2" id="KW-1185">Reference proteome</keyword>
<gene>
    <name evidence="1" type="ORF">HNR42_000025</name>
</gene>
<comment type="caution">
    <text evidence="1">The sequence shown here is derived from an EMBL/GenBank/DDBJ whole genome shotgun (WGS) entry which is preliminary data.</text>
</comment>
<evidence type="ECO:0000313" key="2">
    <source>
        <dbReference type="Proteomes" id="UP000569951"/>
    </source>
</evidence>
<dbReference type="Proteomes" id="UP000569951">
    <property type="component" value="Unassembled WGS sequence"/>
</dbReference>
<dbReference type="NCBIfam" id="TIGR01863">
    <property type="entry name" value="cas_Csd1"/>
    <property type="match status" value="1"/>
</dbReference>
<dbReference type="EMBL" id="JACHHG010000001">
    <property type="protein sequence ID" value="MBB6096613.1"/>
    <property type="molecule type" value="Genomic_DNA"/>
</dbReference>
<name>A0A841HUW2_9DEIO</name>
<reference evidence="1 2" key="1">
    <citation type="submission" date="2020-08" db="EMBL/GenBank/DDBJ databases">
        <title>Genomic Encyclopedia of Type Strains, Phase IV (KMG-IV): sequencing the most valuable type-strain genomes for metagenomic binning, comparative biology and taxonomic classification.</title>
        <authorList>
            <person name="Goeker M."/>
        </authorList>
    </citation>
    <scope>NUCLEOTIDE SEQUENCE [LARGE SCALE GENOMIC DNA]</scope>
    <source>
        <strain evidence="1 2">DSM 21458</strain>
    </source>
</reference>
<evidence type="ECO:0000313" key="1">
    <source>
        <dbReference type="EMBL" id="MBB6096613.1"/>
    </source>
</evidence>
<proteinExistence type="predicted"/>
<organism evidence="1 2">
    <name type="scientific">Deinobacterium chartae</name>
    <dbReference type="NCBI Taxonomy" id="521158"/>
    <lineage>
        <taxon>Bacteria</taxon>
        <taxon>Thermotogati</taxon>
        <taxon>Deinococcota</taxon>
        <taxon>Deinococci</taxon>
        <taxon>Deinococcales</taxon>
        <taxon>Deinococcaceae</taxon>
        <taxon>Deinobacterium</taxon>
    </lineage>
</organism>
<dbReference type="AlphaFoldDB" id="A0A841HUW2"/>
<sequence>MILTRLVEFADTQMRLPPEMYDHQPVRYLLELSMDGTLEGVTPLGGNDRTDQRGVSFLLPHIARSNNVRAKLLADNGEYVLGLARETSRPDHVAERHRHFKDLVQTCAKVTREPAVEAVARFLESWNPGQDRARLPADLDPAYNVTFRVGGILPAADLPAVRDFWARHTGGEGGGPVMTCLITGQEGPVEARLPVKIKRIPEGQTAGTALVSANAEAFTAYGLDASLRSPISRIAGEKFGKALNYLLATRNHHIRVGSVIYVFWTREAVDTFWMNLEQPEAASVTNLLRSPMDPSKRGDLDENAFYAMGLSASGGRAIIRDTLESTVPTAKHNIARWFEDQRIVGPWGDEPRPFGLYTLTASVFRDPAKEMLAQHSSGMFHAALHGGAPPQHLLLRALQRARVDPNETLTHPRAALIKLILARTGVNMTHMHELNPAPPLEGREYAAYQCGRLLAVLENVQRAALGSVNASIVDRYYGRASSAPASVFGPLLDRAQDHLGKLRRTRGGTYHALDARLTDILATLPSFPKALTVPEQGLFALGYYHQRAAQRAASKLPAPQGDAQ</sequence>
<accession>A0A841HUW2</accession>